<feature type="coiled-coil region" evidence="12">
    <location>
        <begin position="292"/>
        <end position="319"/>
    </location>
</feature>
<keyword evidence="2" id="KW-1003">Cell membrane</keyword>
<comment type="caution">
    <text evidence="17">The sequence shown here is derived from an EMBL/GenBank/DDBJ whole genome shotgun (WGS) entry which is preliminary data.</text>
</comment>
<evidence type="ECO:0000256" key="12">
    <source>
        <dbReference type="SAM" id="Coils"/>
    </source>
</evidence>
<dbReference type="CDD" id="cd11386">
    <property type="entry name" value="MCP_signal"/>
    <property type="match status" value="1"/>
</dbReference>
<dbReference type="Proteomes" id="UP000461443">
    <property type="component" value="Unassembled WGS sequence"/>
</dbReference>
<evidence type="ECO:0000256" key="6">
    <source>
        <dbReference type="ARBA" id="ARBA00022692"/>
    </source>
</evidence>
<evidence type="ECO:0000256" key="9">
    <source>
        <dbReference type="ARBA" id="ARBA00023224"/>
    </source>
</evidence>
<dbReference type="RefSeq" id="WP_162366308.1">
    <property type="nucleotide sequence ID" value="NZ_WUBS01000008.1"/>
</dbReference>
<dbReference type="GO" id="GO:0006935">
    <property type="term" value="P:chemotaxis"/>
    <property type="evidence" value="ECO:0007669"/>
    <property type="project" value="UniProtKB-KW"/>
</dbReference>
<keyword evidence="6 14" id="KW-0812">Transmembrane</keyword>
<evidence type="ECO:0000313" key="18">
    <source>
        <dbReference type="Proteomes" id="UP000461443"/>
    </source>
</evidence>
<keyword evidence="12" id="KW-0175">Coiled coil</keyword>
<dbReference type="GO" id="GO:0004888">
    <property type="term" value="F:transmembrane signaling receptor activity"/>
    <property type="evidence" value="ECO:0007669"/>
    <property type="project" value="InterPro"/>
</dbReference>
<keyword evidence="7 14" id="KW-1133">Transmembrane helix</keyword>
<sequence length="556" mass="60160">MSVLKNLKIRVVLLVILVIFSLLWAAVSTFTLFSLHQVNETLKLSDNQQLNGDIINGANDHYYRLVTTLERAVKDAKADNKQEFDAEMIAASVELNAIDQGLKQFKTMDHGLLEPALVDKIYNTSLRLYSQGMQPLVQAAQAGGHDDVDRLLKQTYLPLRKEFTAAMREYNASIEKIKADSSIRINLLVTWCQRTLIGALLAGILIMVATDRYLVRYLVKPLDNIKIYFRELAAGRLDVDIKEFGRNCVGQLIPFLLEMQSSWAGTVTSIRASAEAIYQGSSEISMGNTDLSSRTEQQASALEQTAASMEELNSTVQQNTGNAHQASKLAASASQTAMKGGVSVQEVVATMGSIASSSRRIVDIIGVINSIAFQTNILALNAAVEAARAGEQGRGFAVVASEVRNLAKRSGEAAKEIETLINESVERVNIGSTQVAHAGETMDDIVQAITHVTNIMGEIASASDEQSKGIQQIGQAVTEMDSVTQQNSALVQQSAAAAASLEEQARHLTEMVAVFQLKQTGGAVARRPATAPNAGTPLASVGRKTSPAQEEHWQTF</sequence>
<dbReference type="InterPro" id="IPR003660">
    <property type="entry name" value="HAMP_dom"/>
</dbReference>
<keyword evidence="18" id="KW-1185">Reference proteome</keyword>
<comment type="subcellular location">
    <subcellularLocation>
        <location evidence="1">Cell inner membrane</location>
        <topology evidence="1">Multi-pass membrane protein</topology>
    </subcellularLocation>
</comment>
<dbReference type="GO" id="GO:0005886">
    <property type="term" value="C:plasma membrane"/>
    <property type="evidence" value="ECO:0007669"/>
    <property type="project" value="UniProtKB-SubCell"/>
</dbReference>
<evidence type="ECO:0000256" key="8">
    <source>
        <dbReference type="ARBA" id="ARBA00023136"/>
    </source>
</evidence>
<dbReference type="Pfam" id="PF02203">
    <property type="entry name" value="TarH"/>
    <property type="match status" value="1"/>
</dbReference>
<reference evidence="17 18" key="1">
    <citation type="submission" date="2019-12" db="EMBL/GenBank/DDBJ databases">
        <authorList>
            <person name="Lee S.D."/>
        </authorList>
    </citation>
    <scope>NUCLEOTIDE SEQUENCE [LARGE SCALE GENOMIC DNA]</scope>
    <source>
        <strain evidence="17 18">SAP-6</strain>
    </source>
</reference>
<name>A0A845SI43_9GAMM</name>
<evidence type="ECO:0000256" key="13">
    <source>
        <dbReference type="SAM" id="MobiDB-lite"/>
    </source>
</evidence>
<evidence type="ECO:0000256" key="4">
    <source>
        <dbReference type="ARBA" id="ARBA00022500"/>
    </source>
</evidence>
<dbReference type="PRINTS" id="PR00260">
    <property type="entry name" value="CHEMTRNSDUCR"/>
</dbReference>
<dbReference type="AlphaFoldDB" id="A0A845SI43"/>
<feature type="transmembrane region" description="Helical" evidence="14">
    <location>
        <begin position="12"/>
        <end position="35"/>
    </location>
</feature>
<dbReference type="InterPro" id="IPR004090">
    <property type="entry name" value="Chemotax_Me-accpt_rcpt"/>
</dbReference>
<accession>A0A845SI43</accession>
<evidence type="ECO:0000256" key="11">
    <source>
        <dbReference type="PROSITE-ProRule" id="PRU00284"/>
    </source>
</evidence>
<dbReference type="PROSITE" id="PS50885">
    <property type="entry name" value="HAMP"/>
    <property type="match status" value="1"/>
</dbReference>
<evidence type="ECO:0000256" key="5">
    <source>
        <dbReference type="ARBA" id="ARBA00022519"/>
    </source>
</evidence>
<evidence type="ECO:0000313" key="17">
    <source>
        <dbReference type="EMBL" id="NDL63589.1"/>
    </source>
</evidence>
<keyword evidence="8 14" id="KW-0472">Membrane</keyword>
<dbReference type="InterPro" id="IPR004089">
    <property type="entry name" value="MCPsignal_dom"/>
</dbReference>
<feature type="domain" description="HAMP" evidence="16">
    <location>
        <begin position="216"/>
        <end position="268"/>
    </location>
</feature>
<keyword evidence="4" id="KW-0145">Chemotaxis</keyword>
<reference evidence="17 18" key="2">
    <citation type="submission" date="2020-02" db="EMBL/GenBank/DDBJ databases">
        <title>The new genus of Enterobacteriales.</title>
        <authorList>
            <person name="Kim I.S."/>
        </authorList>
    </citation>
    <scope>NUCLEOTIDE SEQUENCE [LARGE SCALE GENOMIC DNA]</scope>
    <source>
        <strain evidence="17 18">SAP-6</strain>
    </source>
</reference>
<dbReference type="InterPro" id="IPR003122">
    <property type="entry name" value="Tar_rcpt_lig-bd"/>
</dbReference>
<feature type="region of interest" description="Disordered" evidence="13">
    <location>
        <begin position="523"/>
        <end position="556"/>
    </location>
</feature>
<dbReference type="InterPro" id="IPR051310">
    <property type="entry name" value="MCP_chemotaxis"/>
</dbReference>
<evidence type="ECO:0000256" key="7">
    <source>
        <dbReference type="ARBA" id="ARBA00022989"/>
    </source>
</evidence>
<feature type="domain" description="Methyl-accepting transducer" evidence="15">
    <location>
        <begin position="273"/>
        <end position="502"/>
    </location>
</feature>
<evidence type="ECO:0000256" key="10">
    <source>
        <dbReference type="ARBA" id="ARBA00029447"/>
    </source>
</evidence>
<keyword evidence="5" id="KW-0997">Cell inner membrane</keyword>
<dbReference type="SUPFAM" id="SSF58104">
    <property type="entry name" value="Methyl-accepting chemotaxis protein (MCP) signaling domain"/>
    <property type="match status" value="1"/>
</dbReference>
<dbReference type="PANTHER" id="PTHR43531:SF14">
    <property type="entry name" value="METHYL-ACCEPTING CHEMOTAXIS PROTEIN I-RELATED"/>
    <property type="match status" value="1"/>
</dbReference>
<dbReference type="Gene3D" id="1.10.287.950">
    <property type="entry name" value="Methyl-accepting chemotaxis protein"/>
    <property type="match status" value="1"/>
</dbReference>
<dbReference type="Pfam" id="PF00015">
    <property type="entry name" value="MCPsignal"/>
    <property type="match status" value="1"/>
</dbReference>
<proteinExistence type="inferred from homology"/>
<organism evidence="17 18">
    <name type="scientific">Acerihabitans arboris</name>
    <dbReference type="NCBI Taxonomy" id="2691583"/>
    <lineage>
        <taxon>Bacteria</taxon>
        <taxon>Pseudomonadati</taxon>
        <taxon>Pseudomonadota</taxon>
        <taxon>Gammaproteobacteria</taxon>
        <taxon>Enterobacterales</taxon>
        <taxon>Pectobacteriaceae</taxon>
        <taxon>Acerihabitans</taxon>
    </lineage>
</organism>
<evidence type="ECO:0000256" key="2">
    <source>
        <dbReference type="ARBA" id="ARBA00022475"/>
    </source>
</evidence>
<protein>
    <submittedName>
        <fullName evidence="17">Methyl-accepting chemotaxis protein</fullName>
    </submittedName>
</protein>
<gene>
    <name evidence="17" type="ORF">GRH90_12630</name>
</gene>
<evidence type="ECO:0000259" key="15">
    <source>
        <dbReference type="PROSITE" id="PS50111"/>
    </source>
</evidence>
<evidence type="ECO:0000259" key="16">
    <source>
        <dbReference type="PROSITE" id="PS50885"/>
    </source>
</evidence>
<dbReference type="GO" id="GO:0007165">
    <property type="term" value="P:signal transduction"/>
    <property type="evidence" value="ECO:0007669"/>
    <property type="project" value="UniProtKB-KW"/>
</dbReference>
<dbReference type="SMART" id="SM00283">
    <property type="entry name" value="MA"/>
    <property type="match status" value="1"/>
</dbReference>
<keyword evidence="9 11" id="KW-0807">Transducer</keyword>
<evidence type="ECO:0000256" key="3">
    <source>
        <dbReference type="ARBA" id="ARBA00022481"/>
    </source>
</evidence>
<evidence type="ECO:0000256" key="1">
    <source>
        <dbReference type="ARBA" id="ARBA00004429"/>
    </source>
</evidence>
<dbReference type="PANTHER" id="PTHR43531">
    <property type="entry name" value="PROTEIN ICFG"/>
    <property type="match status" value="1"/>
</dbReference>
<dbReference type="FunFam" id="1.10.287.950:FF:000001">
    <property type="entry name" value="Methyl-accepting chemotaxis sensory transducer"/>
    <property type="match status" value="1"/>
</dbReference>
<dbReference type="EMBL" id="WUBS01000008">
    <property type="protein sequence ID" value="NDL63589.1"/>
    <property type="molecule type" value="Genomic_DNA"/>
</dbReference>
<keyword evidence="3" id="KW-0488">Methylation</keyword>
<evidence type="ECO:0000256" key="14">
    <source>
        <dbReference type="SAM" id="Phobius"/>
    </source>
</evidence>
<dbReference type="PROSITE" id="PS50111">
    <property type="entry name" value="CHEMOTAXIS_TRANSDUC_2"/>
    <property type="match status" value="1"/>
</dbReference>
<comment type="similarity">
    <text evidence="10">Belongs to the methyl-accepting chemotaxis (MCP) protein family.</text>
</comment>